<dbReference type="RefSeq" id="XP_004831690.1">
    <property type="nucleotide sequence ID" value="XM_004831633.1"/>
</dbReference>
<keyword evidence="1" id="KW-0732">Signal</keyword>
<reference evidence="2 3" key="1">
    <citation type="journal article" date="2012" name="BMC Genomics">
        <title>Comparative genomic analysis and phylogenetic position of Theileria equi.</title>
        <authorList>
            <person name="Kappmeyer L.S."/>
            <person name="Thiagarajan M."/>
            <person name="Herndon D.R."/>
            <person name="Ramsay J.D."/>
            <person name="Caler E."/>
            <person name="Djikeng A."/>
            <person name="Gillespie J.J."/>
            <person name="Lau A.O."/>
            <person name="Roalson E.H."/>
            <person name="Silva J.C."/>
            <person name="Silva M.G."/>
            <person name="Suarez C.E."/>
            <person name="Ueti M.W."/>
            <person name="Nene V.M."/>
            <person name="Mealey R.H."/>
            <person name="Knowles D.P."/>
            <person name="Brayton K.A."/>
        </authorList>
    </citation>
    <scope>NUCLEOTIDE SEQUENCE [LARGE SCALE GENOMIC DNA]</scope>
    <source>
        <strain evidence="2 3">WA</strain>
    </source>
</reference>
<sequence length="187" mass="21235">MKKLAILWTFYIAYIIESCNCSDKENKSEIKSNSAYYKGLESVSQETNCVNLQTCHASIAHFVEDGGSLNNDQTLDLAEECPSGVNMTQHCEREVTHRIYAPRKGAAIVLIKDSGMEVWRSNGDEKCTFVQCYKGETTLLALEIRACGSFRVKHLELRESSWIGVRLREFTMKLNKMMGISRSFNED</sequence>
<feature type="chain" id="PRO_5003952393" description="Signal peptide containing protein" evidence="1">
    <location>
        <begin position="22"/>
        <end position="187"/>
    </location>
</feature>
<dbReference type="Proteomes" id="UP000031512">
    <property type="component" value="Unassembled WGS sequence"/>
</dbReference>
<name>L1LAR0_THEEQ</name>
<evidence type="ECO:0000313" key="2">
    <source>
        <dbReference type="EMBL" id="EKX72238.1"/>
    </source>
</evidence>
<proteinExistence type="predicted"/>
<dbReference type="AlphaFoldDB" id="L1LAR0"/>
<evidence type="ECO:0000313" key="3">
    <source>
        <dbReference type="Proteomes" id="UP000031512"/>
    </source>
</evidence>
<evidence type="ECO:0000256" key="1">
    <source>
        <dbReference type="SAM" id="SignalP"/>
    </source>
</evidence>
<feature type="signal peptide" evidence="1">
    <location>
        <begin position="1"/>
        <end position="21"/>
    </location>
</feature>
<gene>
    <name evidence="2" type="ORF">BEWA_047020</name>
</gene>
<protein>
    <recommendedName>
        <fullName evidence="4">Signal peptide containing protein</fullName>
    </recommendedName>
</protein>
<organism evidence="2 3">
    <name type="scientific">Theileria equi strain WA</name>
    <dbReference type="NCBI Taxonomy" id="1537102"/>
    <lineage>
        <taxon>Eukaryota</taxon>
        <taxon>Sar</taxon>
        <taxon>Alveolata</taxon>
        <taxon>Apicomplexa</taxon>
        <taxon>Aconoidasida</taxon>
        <taxon>Piroplasmida</taxon>
        <taxon>Theileriidae</taxon>
        <taxon>Theileria</taxon>
    </lineage>
</organism>
<dbReference type="EMBL" id="ACOU01000007">
    <property type="protein sequence ID" value="EKX72238.1"/>
    <property type="molecule type" value="Genomic_DNA"/>
</dbReference>
<dbReference type="KEGG" id="beq:BEWA_047020"/>
<accession>L1LAR0</accession>
<dbReference type="GeneID" id="15803973"/>
<evidence type="ECO:0008006" key="4">
    <source>
        <dbReference type="Google" id="ProtNLM"/>
    </source>
</evidence>
<keyword evidence="3" id="KW-1185">Reference proteome</keyword>
<dbReference type="VEuPathDB" id="PiroplasmaDB:BEWA_047020"/>
<comment type="caution">
    <text evidence="2">The sequence shown here is derived from an EMBL/GenBank/DDBJ whole genome shotgun (WGS) entry which is preliminary data.</text>
</comment>